<name>A0AAV2MKC5_KNICA</name>
<evidence type="ECO:0000313" key="2">
    <source>
        <dbReference type="Proteomes" id="UP001497482"/>
    </source>
</evidence>
<evidence type="ECO:0000313" key="1">
    <source>
        <dbReference type="EMBL" id="CAL1613579.1"/>
    </source>
</evidence>
<keyword evidence="2" id="KW-1185">Reference proteome</keyword>
<dbReference type="EMBL" id="OZ035830">
    <property type="protein sequence ID" value="CAL1613579.1"/>
    <property type="molecule type" value="Genomic_DNA"/>
</dbReference>
<dbReference type="Proteomes" id="UP001497482">
    <property type="component" value="Chromosome 8"/>
</dbReference>
<dbReference type="AlphaFoldDB" id="A0AAV2MKC5"/>
<gene>
    <name evidence="1" type="ORF">KC01_LOCUS39767</name>
</gene>
<organism evidence="1 2">
    <name type="scientific">Knipowitschia caucasica</name>
    <name type="common">Caucasian dwarf goby</name>
    <name type="synonym">Pomatoschistus caucasicus</name>
    <dbReference type="NCBI Taxonomy" id="637954"/>
    <lineage>
        <taxon>Eukaryota</taxon>
        <taxon>Metazoa</taxon>
        <taxon>Chordata</taxon>
        <taxon>Craniata</taxon>
        <taxon>Vertebrata</taxon>
        <taxon>Euteleostomi</taxon>
        <taxon>Actinopterygii</taxon>
        <taxon>Neopterygii</taxon>
        <taxon>Teleostei</taxon>
        <taxon>Neoteleostei</taxon>
        <taxon>Acanthomorphata</taxon>
        <taxon>Gobiaria</taxon>
        <taxon>Gobiiformes</taxon>
        <taxon>Gobioidei</taxon>
        <taxon>Gobiidae</taxon>
        <taxon>Gobiinae</taxon>
        <taxon>Knipowitschia</taxon>
    </lineage>
</organism>
<sequence length="165" mass="17931">MGPPREQGSGELTVMCPVTADLPPTSQPMTALSSVCTGGFQFTTIKQIKSGRLQHTWTSLKRRGPPEYLSLLHIYFSVHASWTDGTTDASMLFGAILTDVAQTNPPPGLHTCLLLRLQPLPAFTHQPKNSGLNAISPESHTHSSGGQLLTRKSRLPHILYTKYVG</sequence>
<protein>
    <submittedName>
        <fullName evidence="1">Uncharacterized protein</fullName>
    </submittedName>
</protein>
<reference evidence="1 2" key="1">
    <citation type="submission" date="2024-04" db="EMBL/GenBank/DDBJ databases">
        <authorList>
            <person name="Waldvogel A.-M."/>
            <person name="Schoenle A."/>
        </authorList>
    </citation>
    <scope>NUCLEOTIDE SEQUENCE [LARGE SCALE GENOMIC DNA]</scope>
</reference>
<proteinExistence type="predicted"/>
<accession>A0AAV2MKC5</accession>